<dbReference type="RefSeq" id="WP_107350894.1">
    <property type="nucleotide sequence ID" value="NZ_PYMH01000013.1"/>
</dbReference>
<accession>A0A2T3ITT8</accession>
<proteinExistence type="predicted"/>
<evidence type="ECO:0000313" key="2">
    <source>
        <dbReference type="Proteomes" id="UP000241222"/>
    </source>
</evidence>
<organism evidence="1 2">
    <name type="scientific">Photobacterium lutimaris</name>
    <dbReference type="NCBI Taxonomy" id="388278"/>
    <lineage>
        <taxon>Bacteria</taxon>
        <taxon>Pseudomonadati</taxon>
        <taxon>Pseudomonadota</taxon>
        <taxon>Gammaproteobacteria</taxon>
        <taxon>Vibrionales</taxon>
        <taxon>Vibrionaceae</taxon>
        <taxon>Photobacterium</taxon>
    </lineage>
</organism>
<dbReference type="Proteomes" id="UP000241222">
    <property type="component" value="Unassembled WGS sequence"/>
</dbReference>
<comment type="caution">
    <text evidence="1">The sequence shown here is derived from an EMBL/GenBank/DDBJ whole genome shotgun (WGS) entry which is preliminary data.</text>
</comment>
<evidence type="ECO:0000313" key="1">
    <source>
        <dbReference type="EMBL" id="PSU31763.1"/>
    </source>
</evidence>
<gene>
    <name evidence="1" type="ORF">C9I99_21505</name>
</gene>
<sequence>MSEGLLKLKTDIITNPPRFVVKREAILKGDFVQIQNYLIEGARRFAKDRGAIKRDAKRSWCFFEFLERYDTDPCSSKKMLESMIANTNGGNSYTPSEFLNYLSFSIASELSKQWATLGESSTIVSPKNFDPVAAVEAAKRELERRKLESKK</sequence>
<keyword evidence="2" id="KW-1185">Reference proteome</keyword>
<protein>
    <submittedName>
        <fullName evidence="1">Uncharacterized protein</fullName>
    </submittedName>
</protein>
<reference evidence="1 2" key="1">
    <citation type="submission" date="2018-03" db="EMBL/GenBank/DDBJ databases">
        <title>Whole genome sequencing of Histamine producing bacteria.</title>
        <authorList>
            <person name="Butler K."/>
        </authorList>
    </citation>
    <scope>NUCLEOTIDE SEQUENCE [LARGE SCALE GENOMIC DNA]</scope>
    <source>
        <strain evidence="1 2">JCM 13586</strain>
    </source>
</reference>
<dbReference type="AlphaFoldDB" id="A0A2T3ITT8"/>
<dbReference type="EMBL" id="PYMH01000013">
    <property type="protein sequence ID" value="PSU31763.1"/>
    <property type="molecule type" value="Genomic_DNA"/>
</dbReference>
<name>A0A2T3ITT8_9GAMM</name>